<gene>
    <name evidence="1" type="ORF">B5V00_01055</name>
</gene>
<evidence type="ECO:0000313" key="1">
    <source>
        <dbReference type="EMBL" id="ORJ63484.1"/>
    </source>
</evidence>
<name>A0A1X0YES6_9BACT</name>
<protein>
    <recommendedName>
        <fullName evidence="3">N-acetylglucosaminyl deacetylase, LmbE family</fullName>
    </recommendedName>
</protein>
<evidence type="ECO:0008006" key="3">
    <source>
        <dbReference type="Google" id="ProtNLM"/>
    </source>
</evidence>
<keyword evidence="2" id="KW-1185">Reference proteome</keyword>
<dbReference type="PANTHER" id="PTHR12993:SF11">
    <property type="entry name" value="N-ACETYLGLUCOSAMINYL-PHOSPHATIDYLINOSITOL DE-N-ACETYLASE"/>
    <property type="match status" value="1"/>
</dbReference>
<dbReference type="PANTHER" id="PTHR12993">
    <property type="entry name" value="N-ACETYLGLUCOSAMINYL-PHOSPHATIDYLINOSITOL DE-N-ACETYLASE-RELATED"/>
    <property type="match status" value="1"/>
</dbReference>
<dbReference type="STRING" id="1969733.B5V00_01055"/>
<dbReference type="RefSeq" id="WP_085008621.1">
    <property type="nucleotide sequence ID" value="NZ_NAAD01000001.1"/>
</dbReference>
<sequence>MNILAIGAHFDDIELGCGGALARHIAQGDKVYAFVASTSGFTGYNKEMIRSNETALNEGQRAMEILGVELFCGDCETFAVEFTEALNVQILRIVEEKHIHRVYTHWDSDIHHDHQALARASLHSCRHVPRMLMYRSNWYHSTTDFKGNFYIDITDFWSTKEAAVKAHTSELERTGYKWLRFFKNEAENAGQRIGVPYAEVFEVVKWLEP</sequence>
<dbReference type="Pfam" id="PF02585">
    <property type="entry name" value="PIG-L"/>
    <property type="match status" value="1"/>
</dbReference>
<dbReference type="Gene3D" id="3.40.50.10320">
    <property type="entry name" value="LmbE-like"/>
    <property type="match status" value="1"/>
</dbReference>
<dbReference type="OrthoDB" id="9816564at2"/>
<dbReference type="InterPro" id="IPR003737">
    <property type="entry name" value="GlcNAc_PI_deacetylase-related"/>
</dbReference>
<dbReference type="AlphaFoldDB" id="A0A1X0YES6"/>
<accession>A0A1X0YES6</accession>
<reference evidence="1 2" key="1">
    <citation type="submission" date="2017-03" db="EMBL/GenBank/DDBJ databases">
        <title>Genome sequence of Geothermobacter sp. EPR-M, Deep-Sea Iron Reducer.</title>
        <authorList>
            <person name="Tully B."/>
            <person name="Savalia P."/>
            <person name="Abuyen K."/>
            <person name="Baughan C."/>
            <person name="Romero E."/>
            <person name="Ronkowski C."/>
            <person name="Torres B."/>
            <person name="Tremblay J."/>
            <person name="Trujillo A."/>
            <person name="Tyler M."/>
            <person name="Perez-Rodriguez I."/>
            <person name="Amend J."/>
        </authorList>
    </citation>
    <scope>NUCLEOTIDE SEQUENCE [LARGE SCALE GENOMIC DNA]</scope>
    <source>
        <strain evidence="1 2">EPR-M</strain>
    </source>
</reference>
<organism evidence="1 2">
    <name type="scientific">Geothermobacter hydrogeniphilus</name>
    <dbReference type="NCBI Taxonomy" id="1969733"/>
    <lineage>
        <taxon>Bacteria</taxon>
        <taxon>Pseudomonadati</taxon>
        <taxon>Thermodesulfobacteriota</taxon>
        <taxon>Desulfuromonadia</taxon>
        <taxon>Desulfuromonadales</taxon>
        <taxon>Geothermobacteraceae</taxon>
        <taxon>Geothermobacter</taxon>
    </lineage>
</organism>
<dbReference type="EMBL" id="NAAD01000001">
    <property type="protein sequence ID" value="ORJ63484.1"/>
    <property type="molecule type" value="Genomic_DNA"/>
</dbReference>
<dbReference type="Proteomes" id="UP000193136">
    <property type="component" value="Unassembled WGS sequence"/>
</dbReference>
<dbReference type="GO" id="GO:0016811">
    <property type="term" value="F:hydrolase activity, acting on carbon-nitrogen (but not peptide) bonds, in linear amides"/>
    <property type="evidence" value="ECO:0007669"/>
    <property type="project" value="TreeGrafter"/>
</dbReference>
<comment type="caution">
    <text evidence="1">The sequence shown here is derived from an EMBL/GenBank/DDBJ whole genome shotgun (WGS) entry which is preliminary data.</text>
</comment>
<dbReference type="InterPro" id="IPR024078">
    <property type="entry name" value="LmbE-like_dom_sf"/>
</dbReference>
<evidence type="ECO:0000313" key="2">
    <source>
        <dbReference type="Proteomes" id="UP000193136"/>
    </source>
</evidence>
<dbReference type="SUPFAM" id="SSF102588">
    <property type="entry name" value="LmbE-like"/>
    <property type="match status" value="1"/>
</dbReference>
<proteinExistence type="predicted"/>